<gene>
    <name evidence="8" type="primary">gdhA</name>
    <name evidence="8" type="ORF">GCM10011506_27560</name>
</gene>
<dbReference type="InterPro" id="IPR033524">
    <property type="entry name" value="Glu/Leu/Phe/Val_DH_AS"/>
</dbReference>
<evidence type="ECO:0000259" key="7">
    <source>
        <dbReference type="SMART" id="SM00839"/>
    </source>
</evidence>
<sequence length="452" mass="50459">MSENELYDRIEKRNPNETEFLQAVEEVISSIGKVLKKHPEYHQLKILERLAEPERLISFRVNWVDDEGNVQVNRGYRVQMNSALGPYKGGLRFHPSVNQSILKFLAFEQVFKNALTGLPLGGGKGGSDFNPKEKSDQEIMRFCQAFMSELYRHIGHFTDVPAGDIGVGSREIGYLFGAYKKLQNEFTGVLTGKGPKWGGSPIRPEATGYGLVYFAENMMASNGESLEGKTCIVSGAGNVAQYAVEKLIQLGAKPVTMSDSSGFIYDEEGIDEEKLEHIMYIKNVSRGRIKEYTEKYSKAKYTETDSSKDFKPIWETKADCAFPCATQNEVKVKDAKNLKKNGIKLLAEGANMPTMADAIDVLQEAKILYAPGKACNAGGVAVSGLEMTQNRMGVYWTKDEVDEKLKNIMKRIHDDCRKTIEEYELNSHDYLEAANIFGFLKVADAMKAQGIV</sequence>
<dbReference type="InterPro" id="IPR014362">
    <property type="entry name" value="Glu_DH"/>
</dbReference>
<evidence type="ECO:0000256" key="1">
    <source>
        <dbReference type="ARBA" id="ARBA00006382"/>
    </source>
</evidence>
<dbReference type="Gene3D" id="3.40.50.10860">
    <property type="entry name" value="Leucine Dehydrogenase, chain A, domain 1"/>
    <property type="match status" value="1"/>
</dbReference>
<proteinExistence type="inferred from homology"/>
<dbReference type="RefSeq" id="WP_188464407.1">
    <property type="nucleotide sequence ID" value="NZ_BAABHU010000008.1"/>
</dbReference>
<dbReference type="PRINTS" id="PR00082">
    <property type="entry name" value="GLFDHDRGNASE"/>
</dbReference>
<evidence type="ECO:0000256" key="2">
    <source>
        <dbReference type="ARBA" id="ARBA00011643"/>
    </source>
</evidence>
<dbReference type="SUPFAM" id="SSF51735">
    <property type="entry name" value="NAD(P)-binding Rossmann-fold domains"/>
    <property type="match status" value="1"/>
</dbReference>
<dbReference type="PANTHER" id="PTHR43571">
    <property type="entry name" value="NADP-SPECIFIC GLUTAMATE DEHYDROGENASE 1-RELATED"/>
    <property type="match status" value="1"/>
</dbReference>
<evidence type="ECO:0000256" key="5">
    <source>
        <dbReference type="PIRNR" id="PIRNR000185"/>
    </source>
</evidence>
<dbReference type="PIRSF" id="PIRSF000185">
    <property type="entry name" value="Glu_DH"/>
    <property type="match status" value="1"/>
</dbReference>
<dbReference type="PROSITE" id="PS00074">
    <property type="entry name" value="GLFV_DEHYDROGENASE"/>
    <property type="match status" value="1"/>
</dbReference>
<dbReference type="SMART" id="SM00839">
    <property type="entry name" value="ELFV_dehydrog"/>
    <property type="match status" value="1"/>
</dbReference>
<evidence type="ECO:0000256" key="4">
    <source>
        <dbReference type="ARBA" id="ARBA00023027"/>
    </source>
</evidence>
<reference evidence="9" key="1">
    <citation type="journal article" date="2019" name="Int. J. Syst. Evol. Microbiol.">
        <title>The Global Catalogue of Microorganisms (GCM) 10K type strain sequencing project: providing services to taxonomists for standard genome sequencing and annotation.</title>
        <authorList>
            <consortium name="The Broad Institute Genomics Platform"/>
            <consortium name="The Broad Institute Genome Sequencing Center for Infectious Disease"/>
            <person name="Wu L."/>
            <person name="Ma J."/>
        </authorList>
    </citation>
    <scope>NUCLEOTIDE SEQUENCE [LARGE SCALE GENOMIC DNA]</scope>
    <source>
        <strain evidence="9">CGMCC 1.10832</strain>
    </source>
</reference>
<dbReference type="SUPFAM" id="SSF53223">
    <property type="entry name" value="Aminoacid dehydrogenase-like, N-terminal domain"/>
    <property type="match status" value="1"/>
</dbReference>
<evidence type="ECO:0000256" key="6">
    <source>
        <dbReference type="RuleBase" id="RU004417"/>
    </source>
</evidence>
<dbReference type="InterPro" id="IPR006096">
    <property type="entry name" value="Glu/Leu/Phe/Val/Trp_DH_C"/>
</dbReference>
<comment type="caution">
    <text evidence="8">The sequence shown here is derived from an EMBL/GenBank/DDBJ whole genome shotgun (WGS) entry which is preliminary data.</text>
</comment>
<organism evidence="8 9">
    <name type="scientific">Marivirga lumbricoides</name>
    <dbReference type="NCBI Taxonomy" id="1046115"/>
    <lineage>
        <taxon>Bacteria</taxon>
        <taxon>Pseudomonadati</taxon>
        <taxon>Bacteroidota</taxon>
        <taxon>Cytophagia</taxon>
        <taxon>Cytophagales</taxon>
        <taxon>Marivirgaceae</taxon>
        <taxon>Marivirga</taxon>
    </lineage>
</organism>
<dbReference type="InterPro" id="IPR006097">
    <property type="entry name" value="Glu/Leu/Phe/Val/Trp_DH_dimer"/>
</dbReference>
<dbReference type="InterPro" id="IPR033922">
    <property type="entry name" value="NAD_bind_Glu_DH"/>
</dbReference>
<protein>
    <recommendedName>
        <fullName evidence="5">Glutamate dehydrogenase</fullName>
    </recommendedName>
</protein>
<dbReference type="Pfam" id="PF02812">
    <property type="entry name" value="ELFV_dehydrog_N"/>
    <property type="match status" value="1"/>
</dbReference>
<dbReference type="InterPro" id="IPR006095">
    <property type="entry name" value="Glu/Leu/Phe/Val/Trp_DH"/>
</dbReference>
<dbReference type="CDD" id="cd05313">
    <property type="entry name" value="NAD_bind_2_Glu_DH"/>
    <property type="match status" value="1"/>
</dbReference>
<dbReference type="InterPro" id="IPR036291">
    <property type="entry name" value="NAD(P)-bd_dom_sf"/>
</dbReference>
<dbReference type="EMBL" id="BMEC01000008">
    <property type="protein sequence ID" value="GGC40471.1"/>
    <property type="molecule type" value="Genomic_DNA"/>
</dbReference>
<comment type="similarity">
    <text evidence="1 5 6">Belongs to the Glu/Leu/Phe/Val dehydrogenases family.</text>
</comment>
<comment type="subunit">
    <text evidence="2">Homohexamer.</text>
</comment>
<dbReference type="Gene3D" id="1.10.285.10">
    <property type="entry name" value="Glutamate Dehydrogenase, chain A, domain 3"/>
    <property type="match status" value="2"/>
</dbReference>
<name>A0ABQ1MGM3_9BACT</name>
<dbReference type="PANTHER" id="PTHR43571:SF1">
    <property type="entry name" value="NADP-SPECIFIC GLUTAMATE DEHYDROGENASE 1-RELATED"/>
    <property type="match status" value="1"/>
</dbReference>
<evidence type="ECO:0000313" key="8">
    <source>
        <dbReference type="EMBL" id="GGC40471.1"/>
    </source>
</evidence>
<dbReference type="Pfam" id="PF00208">
    <property type="entry name" value="ELFV_dehydrog"/>
    <property type="match status" value="1"/>
</dbReference>
<dbReference type="InterPro" id="IPR050724">
    <property type="entry name" value="Glu_Leu_Phe_Val_DH"/>
</dbReference>
<feature type="domain" description="Glutamate/phenylalanine/leucine/valine/L-tryptophan dehydrogenase C-terminal" evidence="7">
    <location>
        <begin position="200"/>
        <end position="450"/>
    </location>
</feature>
<evidence type="ECO:0000256" key="3">
    <source>
        <dbReference type="ARBA" id="ARBA00023002"/>
    </source>
</evidence>
<dbReference type="Proteomes" id="UP000636010">
    <property type="component" value="Unassembled WGS sequence"/>
</dbReference>
<dbReference type="Gene3D" id="3.40.50.720">
    <property type="entry name" value="NAD(P)-binding Rossmann-like Domain"/>
    <property type="match status" value="1"/>
</dbReference>
<dbReference type="NCBIfam" id="NF006929">
    <property type="entry name" value="PRK09414.1"/>
    <property type="match status" value="1"/>
</dbReference>
<evidence type="ECO:0000313" key="9">
    <source>
        <dbReference type="Proteomes" id="UP000636010"/>
    </source>
</evidence>
<keyword evidence="9" id="KW-1185">Reference proteome</keyword>
<dbReference type="InterPro" id="IPR046346">
    <property type="entry name" value="Aminoacid_DH-like_N_sf"/>
</dbReference>
<keyword evidence="3 5" id="KW-0560">Oxidoreductase</keyword>
<keyword evidence="4" id="KW-0520">NAD</keyword>
<accession>A0ABQ1MGM3</accession>